<feature type="signal peptide" evidence="3">
    <location>
        <begin position="1"/>
        <end position="19"/>
    </location>
</feature>
<feature type="region of interest" description="Disordered" evidence="1">
    <location>
        <begin position="97"/>
        <end position="132"/>
    </location>
</feature>
<evidence type="ECO:0000256" key="3">
    <source>
        <dbReference type="SAM" id="SignalP"/>
    </source>
</evidence>
<evidence type="ECO:0000259" key="4">
    <source>
        <dbReference type="PROSITE" id="PS51782"/>
    </source>
</evidence>
<keyword evidence="3" id="KW-0732">Signal</keyword>
<name>A0ABY5AIA7_9ACTO</name>
<dbReference type="SMART" id="SM00257">
    <property type="entry name" value="LysM"/>
    <property type="match status" value="1"/>
</dbReference>
<dbReference type="CDD" id="cd00118">
    <property type="entry name" value="LysM"/>
    <property type="match status" value="1"/>
</dbReference>
<dbReference type="Pfam" id="PF01476">
    <property type="entry name" value="LysM"/>
    <property type="match status" value="1"/>
</dbReference>
<dbReference type="Gene3D" id="3.10.350.10">
    <property type="entry name" value="LysM domain"/>
    <property type="match status" value="1"/>
</dbReference>
<feature type="transmembrane region" description="Helical" evidence="2">
    <location>
        <begin position="33"/>
        <end position="58"/>
    </location>
</feature>
<dbReference type="PROSITE" id="PS51782">
    <property type="entry name" value="LYSM"/>
    <property type="match status" value="1"/>
</dbReference>
<evidence type="ECO:0000313" key="6">
    <source>
        <dbReference type="Proteomes" id="UP001056109"/>
    </source>
</evidence>
<keyword evidence="6" id="KW-1185">Reference proteome</keyword>
<dbReference type="InterPro" id="IPR036779">
    <property type="entry name" value="LysM_dom_sf"/>
</dbReference>
<organism evidence="5 6">
    <name type="scientific">Arcanobacterium pinnipediorum</name>
    <dbReference type="NCBI Taxonomy" id="1503041"/>
    <lineage>
        <taxon>Bacteria</taxon>
        <taxon>Bacillati</taxon>
        <taxon>Actinomycetota</taxon>
        <taxon>Actinomycetes</taxon>
        <taxon>Actinomycetales</taxon>
        <taxon>Actinomycetaceae</taxon>
        <taxon>Arcanobacterium</taxon>
    </lineage>
</organism>
<proteinExistence type="predicted"/>
<dbReference type="SUPFAM" id="SSF54106">
    <property type="entry name" value="LysM domain"/>
    <property type="match status" value="1"/>
</dbReference>
<keyword evidence="2" id="KW-0812">Transmembrane</keyword>
<dbReference type="RefSeq" id="WP_252673528.1">
    <property type="nucleotide sequence ID" value="NZ_CP099547.1"/>
</dbReference>
<dbReference type="Proteomes" id="UP001056109">
    <property type="component" value="Chromosome"/>
</dbReference>
<gene>
    <name evidence="5" type="ORF">NG665_01335</name>
</gene>
<reference evidence="5" key="1">
    <citation type="submission" date="2022-06" db="EMBL/GenBank/DDBJ databases">
        <title>Complete Genome Sequence of Arcanobacterium pinnipediorum strain DSM 28752 isolated from a harbour seal.</title>
        <authorList>
            <person name="Borowiak M."/>
            <person name="Kreitlow A."/>
            <person name="Alssahen M."/>
            <person name="Malorny B."/>
            <person name="Laemmler C."/>
            <person name="Prenger-Berninghoff E."/>
            <person name="Siebert U."/>
            <person name="Ploetz M."/>
            <person name="Abdulmawjood A."/>
        </authorList>
    </citation>
    <scope>NUCLEOTIDE SEQUENCE</scope>
    <source>
        <strain evidence="5">DSM 28752</strain>
    </source>
</reference>
<evidence type="ECO:0000256" key="1">
    <source>
        <dbReference type="SAM" id="MobiDB-lite"/>
    </source>
</evidence>
<dbReference type="InterPro" id="IPR018392">
    <property type="entry name" value="LysM"/>
</dbReference>
<dbReference type="EMBL" id="CP099547">
    <property type="protein sequence ID" value="USR79663.1"/>
    <property type="molecule type" value="Genomic_DNA"/>
</dbReference>
<evidence type="ECO:0000256" key="2">
    <source>
        <dbReference type="SAM" id="Phobius"/>
    </source>
</evidence>
<feature type="chain" id="PRO_5047154602" evidence="3">
    <location>
        <begin position="20"/>
        <end position="215"/>
    </location>
</feature>
<sequence>MKKALILLSCALTSSWAAAQLTTPRHFSDVNSLLALFSLVILAAMFYWHSFSHLLLAIAKTYNLSTVLRYVARFGSPKARHIAVSVLLLAPTPAFAAADNHPRPPEPRAVSQEYAPAQHSPEQHSSEQTPQSLRRRIIAPHDIALAAPTSLPAQSTVTVLPGDCLWSIANRLFPNLSDSELSTKVLDLWEANRETISEPNLIHPGQQIFIPTHGK</sequence>
<keyword evidence="2" id="KW-1133">Transmembrane helix</keyword>
<accession>A0ABY5AIA7</accession>
<keyword evidence="2" id="KW-0472">Membrane</keyword>
<feature type="domain" description="LysM" evidence="4">
    <location>
        <begin position="155"/>
        <end position="210"/>
    </location>
</feature>
<evidence type="ECO:0000313" key="5">
    <source>
        <dbReference type="EMBL" id="USR79663.1"/>
    </source>
</evidence>
<protein>
    <submittedName>
        <fullName evidence="5">LysM peptidoglycan-binding domain-containing protein</fullName>
    </submittedName>
</protein>